<feature type="non-terminal residue" evidence="2">
    <location>
        <position position="129"/>
    </location>
</feature>
<evidence type="ECO:0000313" key="2">
    <source>
        <dbReference type="EMBL" id="KAG5461275.1"/>
    </source>
</evidence>
<dbReference type="Proteomes" id="UP000673691">
    <property type="component" value="Unassembled WGS sequence"/>
</dbReference>
<proteinExistence type="predicted"/>
<feature type="compositionally biased region" description="Basic and acidic residues" evidence="1">
    <location>
        <begin position="76"/>
        <end position="88"/>
    </location>
</feature>
<gene>
    <name evidence="2" type="ORF">BJ554DRAFT_6556</name>
</gene>
<reference evidence="2 3" key="1">
    <citation type="journal article" name="Sci. Rep.">
        <title>Genome-scale phylogenetic analyses confirm Olpidium as the closest living zoosporic fungus to the non-flagellated, terrestrial fungi.</title>
        <authorList>
            <person name="Chang Y."/>
            <person name="Rochon D."/>
            <person name="Sekimoto S."/>
            <person name="Wang Y."/>
            <person name="Chovatia M."/>
            <person name="Sandor L."/>
            <person name="Salamov A."/>
            <person name="Grigoriev I.V."/>
            <person name="Stajich J.E."/>
            <person name="Spatafora J.W."/>
        </authorList>
    </citation>
    <scope>NUCLEOTIDE SEQUENCE [LARGE SCALE GENOMIC DNA]</scope>
    <source>
        <strain evidence="2">S191</strain>
    </source>
</reference>
<dbReference type="AlphaFoldDB" id="A0A8H7ZXL3"/>
<dbReference type="EMBL" id="JAEFCI010003898">
    <property type="protein sequence ID" value="KAG5461275.1"/>
    <property type="molecule type" value="Genomic_DNA"/>
</dbReference>
<evidence type="ECO:0000313" key="3">
    <source>
        <dbReference type="Proteomes" id="UP000673691"/>
    </source>
</evidence>
<sequence>RRRQCGPSRWNVSDPADPRNLRSPEIFRERAGPRGFCALQQSSCQVSKQKAHNGSLKSAGDAKRARNTKQLGVFCFEKRGNGKKKESKGPGYLSPTPVNSSGGEGEGEGEGKKGAGDRGGAGSGGTSAF</sequence>
<protein>
    <submittedName>
        <fullName evidence="2">Uncharacterized protein</fullName>
    </submittedName>
</protein>
<feature type="compositionally biased region" description="Gly residues" evidence="1">
    <location>
        <begin position="117"/>
        <end position="129"/>
    </location>
</feature>
<feature type="region of interest" description="Disordered" evidence="1">
    <location>
        <begin position="1"/>
        <end position="27"/>
    </location>
</feature>
<organism evidence="2 3">
    <name type="scientific">Olpidium bornovanus</name>
    <dbReference type="NCBI Taxonomy" id="278681"/>
    <lineage>
        <taxon>Eukaryota</taxon>
        <taxon>Fungi</taxon>
        <taxon>Fungi incertae sedis</taxon>
        <taxon>Olpidiomycota</taxon>
        <taxon>Olpidiomycotina</taxon>
        <taxon>Olpidiomycetes</taxon>
        <taxon>Olpidiales</taxon>
        <taxon>Olpidiaceae</taxon>
        <taxon>Olpidium</taxon>
    </lineage>
</organism>
<feature type="region of interest" description="Disordered" evidence="1">
    <location>
        <begin position="47"/>
        <end position="129"/>
    </location>
</feature>
<feature type="non-terminal residue" evidence="2">
    <location>
        <position position="1"/>
    </location>
</feature>
<feature type="compositionally biased region" description="Basic and acidic residues" evidence="1">
    <location>
        <begin position="16"/>
        <end position="27"/>
    </location>
</feature>
<accession>A0A8H7ZXL3</accession>
<evidence type="ECO:0000256" key="1">
    <source>
        <dbReference type="SAM" id="MobiDB-lite"/>
    </source>
</evidence>
<comment type="caution">
    <text evidence="2">The sequence shown here is derived from an EMBL/GenBank/DDBJ whole genome shotgun (WGS) entry which is preliminary data.</text>
</comment>
<keyword evidence="3" id="KW-1185">Reference proteome</keyword>
<name>A0A8H7ZXL3_9FUNG</name>